<keyword evidence="11" id="KW-1185">Reference proteome</keyword>
<keyword evidence="3 5" id="KW-0863">Zinc-finger</keyword>
<evidence type="ECO:0000259" key="8">
    <source>
        <dbReference type="PROSITE" id="PS50103"/>
    </source>
</evidence>
<dbReference type="InterPro" id="IPR036443">
    <property type="entry name" value="Znf_RanBP2_sf"/>
</dbReference>
<dbReference type="InterPro" id="IPR000571">
    <property type="entry name" value="Znf_CCCH"/>
</dbReference>
<dbReference type="Pfam" id="PF00642">
    <property type="entry name" value="zf-CCCH"/>
    <property type="match status" value="2"/>
</dbReference>
<dbReference type="InterPro" id="IPR001876">
    <property type="entry name" value="Znf_RanBP2"/>
</dbReference>
<gene>
    <name evidence="10" type="ORF">PPERSA_05666</name>
</gene>
<feature type="domain" description="RanBP2-type" evidence="9">
    <location>
        <begin position="518"/>
        <end position="547"/>
    </location>
</feature>
<feature type="zinc finger region" description="C3H1-type" evidence="6">
    <location>
        <begin position="135"/>
        <end position="163"/>
    </location>
</feature>
<sequence>MFNTPSKRDHLQHHTMQNFPQQKQQFQNNNSNVENFRCALYNNNNQKLSNQFKIPSGLNRNRLFSGNSTETNTPENSEFDDHDVNQSYGFNPNNKFSHQNSENQQHAFQIEVKPKKKNFANLEEKRKFIQEYTKKQKTELCKNWETVGSCKFGDKCSFAHGLDQLKEKNHLHSNYKTKPCKKYFQNGFCSYGNRCQYLHHDLLYIPHYKEYAENIYQSKDLYLPKYENYGNFKYRWEKIRDHLNKKLKEKNLEPIQNYVKNRLPIFIELTKCLQAPEQQNTILEKNQSQDSLKINHTTDSLNSSLQIPFLLSNTSISQIDPQDLQQTQDDVLSISNYIQSSQNQQQQQQQQYQPQLTDKNYHNINKNAKQTSVSLNYLGNLDNQTPLLTNKTYNDINRLLQEKPQFTENYIQNSNYLTSQLPQQQQQKNEQFQQIQNQNQLPQFEAKTPFPLQELNFQNPNNNINNPFINYYQQQQGQLGDWDCLQCNSLNFASRDKCFKCGDWKPTNFGGDDNKNRREGDWDCFECGALNYGFRSECFKCNHFKGGKGNKGFNYKRAYSNNDDTFSRRSDSQRDHRQGPQKKKGDFFCSVCGELNFAHRDNCRKCGKRKDQDLEHMSVDFKPGDWNCPNCQQHNFANKKVCFKCQEPNPNKEDFDKWQDGDWKCFECGHLNRKHEDECFKCHRFKQEKRKGDTNCPECGKLNFAYRTECIECGLKLQKRERGFNNYDNGFDRRSDFRDRSRDQGYKNNNYRSQGGFKEGDWNCRNCNFHNFASRTQCKDCGERR</sequence>
<feature type="domain" description="C3H1-type" evidence="8">
    <location>
        <begin position="135"/>
        <end position="163"/>
    </location>
</feature>
<dbReference type="Proteomes" id="UP000054937">
    <property type="component" value="Unassembled WGS sequence"/>
</dbReference>
<accession>A0A0V0QR16</accession>
<feature type="domain" description="RanBP2-type" evidence="9">
    <location>
        <begin position="478"/>
        <end position="507"/>
    </location>
</feature>
<organism evidence="10 11">
    <name type="scientific">Pseudocohnilembus persalinus</name>
    <name type="common">Ciliate</name>
    <dbReference type="NCBI Taxonomy" id="266149"/>
    <lineage>
        <taxon>Eukaryota</taxon>
        <taxon>Sar</taxon>
        <taxon>Alveolata</taxon>
        <taxon>Ciliophora</taxon>
        <taxon>Intramacronucleata</taxon>
        <taxon>Oligohymenophorea</taxon>
        <taxon>Scuticociliatia</taxon>
        <taxon>Philasterida</taxon>
        <taxon>Pseudocohnilembidae</taxon>
        <taxon>Pseudocohnilembus</taxon>
    </lineage>
</organism>
<evidence type="ECO:0000313" key="11">
    <source>
        <dbReference type="Proteomes" id="UP000054937"/>
    </source>
</evidence>
<evidence type="ECO:0000259" key="9">
    <source>
        <dbReference type="PROSITE" id="PS50199"/>
    </source>
</evidence>
<dbReference type="OrthoDB" id="301436at2759"/>
<dbReference type="Pfam" id="PF00641">
    <property type="entry name" value="Zn_ribbon_RanBP"/>
    <property type="match status" value="3"/>
</dbReference>
<reference evidence="10 11" key="1">
    <citation type="journal article" date="2015" name="Sci. Rep.">
        <title>Genome of the facultative scuticociliatosis pathogen Pseudocohnilembus persalinus provides insight into its virulence through horizontal gene transfer.</title>
        <authorList>
            <person name="Xiong J."/>
            <person name="Wang G."/>
            <person name="Cheng J."/>
            <person name="Tian M."/>
            <person name="Pan X."/>
            <person name="Warren A."/>
            <person name="Jiang C."/>
            <person name="Yuan D."/>
            <person name="Miao W."/>
        </authorList>
    </citation>
    <scope>NUCLEOTIDE SEQUENCE [LARGE SCALE GENOMIC DNA]</scope>
    <source>
        <strain evidence="10">36N120E</strain>
    </source>
</reference>
<feature type="domain" description="RanBP2-type" evidence="9">
    <location>
        <begin position="659"/>
        <end position="688"/>
    </location>
</feature>
<dbReference type="SMART" id="SM00356">
    <property type="entry name" value="ZnF_C3H1"/>
    <property type="match status" value="2"/>
</dbReference>
<dbReference type="PROSITE" id="PS50199">
    <property type="entry name" value="ZF_RANBP2_2"/>
    <property type="match status" value="5"/>
</dbReference>
<comment type="caution">
    <text evidence="10">The sequence shown here is derived from an EMBL/GenBank/DDBJ whole genome shotgun (WGS) entry which is preliminary data.</text>
</comment>
<feature type="domain" description="RanBP2-type" evidence="9">
    <location>
        <begin position="758"/>
        <end position="785"/>
    </location>
</feature>
<dbReference type="Gene3D" id="4.10.1060.10">
    <property type="entry name" value="Zinc finger, RanBP2-type"/>
    <property type="match status" value="6"/>
</dbReference>
<keyword evidence="4 6" id="KW-0862">Zinc</keyword>
<feature type="compositionally biased region" description="Polar residues" evidence="7">
    <location>
        <begin position="58"/>
        <end position="76"/>
    </location>
</feature>
<evidence type="ECO:0000256" key="3">
    <source>
        <dbReference type="ARBA" id="ARBA00022771"/>
    </source>
</evidence>
<feature type="region of interest" description="Disordered" evidence="7">
    <location>
        <begin position="564"/>
        <end position="583"/>
    </location>
</feature>
<dbReference type="AlphaFoldDB" id="A0A0V0QR16"/>
<dbReference type="SMART" id="SM00547">
    <property type="entry name" value="ZnF_RBZ"/>
    <property type="match status" value="7"/>
</dbReference>
<evidence type="ECO:0000256" key="5">
    <source>
        <dbReference type="PROSITE-ProRule" id="PRU00322"/>
    </source>
</evidence>
<dbReference type="SUPFAM" id="SSF90229">
    <property type="entry name" value="CCCH zinc finger"/>
    <property type="match status" value="2"/>
</dbReference>
<dbReference type="EMBL" id="LDAU01000118">
    <property type="protein sequence ID" value="KRX04405.1"/>
    <property type="molecule type" value="Genomic_DNA"/>
</dbReference>
<dbReference type="FunFam" id="4.10.1000.10:FF:000001">
    <property type="entry name" value="zinc finger CCCH domain-containing protein 15-like"/>
    <property type="match status" value="1"/>
</dbReference>
<evidence type="ECO:0008006" key="12">
    <source>
        <dbReference type="Google" id="ProtNLM"/>
    </source>
</evidence>
<evidence type="ECO:0000313" key="10">
    <source>
        <dbReference type="EMBL" id="KRX04405.1"/>
    </source>
</evidence>
<dbReference type="PROSITE" id="PS01358">
    <property type="entry name" value="ZF_RANBP2_1"/>
    <property type="match status" value="5"/>
</dbReference>
<dbReference type="PANTHER" id="PTHR23111">
    <property type="entry name" value="ZINC FINGER PROTEIN"/>
    <property type="match status" value="1"/>
</dbReference>
<keyword evidence="1 6" id="KW-0479">Metal-binding</keyword>
<proteinExistence type="predicted"/>
<dbReference type="Gene3D" id="4.10.1000.10">
    <property type="entry name" value="Zinc finger, CCCH-type"/>
    <property type="match status" value="2"/>
</dbReference>
<evidence type="ECO:0000256" key="7">
    <source>
        <dbReference type="SAM" id="MobiDB-lite"/>
    </source>
</evidence>
<dbReference type="InterPro" id="IPR036855">
    <property type="entry name" value="Znf_CCCH_sf"/>
</dbReference>
<feature type="zinc finger region" description="C3H1-type" evidence="6">
    <location>
        <begin position="174"/>
        <end position="202"/>
    </location>
</feature>
<dbReference type="PROSITE" id="PS50103">
    <property type="entry name" value="ZF_C3H1"/>
    <property type="match status" value="2"/>
</dbReference>
<dbReference type="GO" id="GO:0003729">
    <property type="term" value="F:mRNA binding"/>
    <property type="evidence" value="ECO:0007669"/>
    <property type="project" value="TreeGrafter"/>
</dbReference>
<evidence type="ECO:0000256" key="2">
    <source>
        <dbReference type="ARBA" id="ARBA00022737"/>
    </source>
</evidence>
<feature type="region of interest" description="Disordered" evidence="7">
    <location>
        <begin position="58"/>
        <end position="80"/>
    </location>
</feature>
<name>A0A0V0QR16_PSEPJ</name>
<protein>
    <recommendedName>
        <fullName evidence="12">Zinc finger, RanBP2-type</fullName>
    </recommendedName>
</protein>
<dbReference type="GO" id="GO:0008270">
    <property type="term" value="F:zinc ion binding"/>
    <property type="evidence" value="ECO:0007669"/>
    <property type="project" value="UniProtKB-KW"/>
</dbReference>
<keyword evidence="2" id="KW-0677">Repeat</keyword>
<feature type="domain" description="C3H1-type" evidence="8">
    <location>
        <begin position="174"/>
        <end position="202"/>
    </location>
</feature>
<evidence type="ECO:0000256" key="6">
    <source>
        <dbReference type="PROSITE-ProRule" id="PRU00723"/>
    </source>
</evidence>
<evidence type="ECO:0000256" key="4">
    <source>
        <dbReference type="ARBA" id="ARBA00022833"/>
    </source>
</evidence>
<feature type="domain" description="RanBP2-type" evidence="9">
    <location>
        <begin position="622"/>
        <end position="651"/>
    </location>
</feature>
<dbReference type="PANTHER" id="PTHR23111:SF40">
    <property type="entry name" value="RNA-BINDING PROTEIN INVOLVED IN HETEROCHROMATIN ASSEMBLY-RELATED"/>
    <property type="match status" value="1"/>
</dbReference>
<dbReference type="InParanoid" id="A0A0V0QR16"/>
<feature type="compositionally biased region" description="Basic and acidic residues" evidence="7">
    <location>
        <begin position="565"/>
        <end position="583"/>
    </location>
</feature>
<dbReference type="SUPFAM" id="SSF90209">
    <property type="entry name" value="Ran binding protein zinc finger-like"/>
    <property type="match status" value="6"/>
</dbReference>
<evidence type="ECO:0000256" key="1">
    <source>
        <dbReference type="ARBA" id="ARBA00022723"/>
    </source>
</evidence>